<feature type="transmembrane region" description="Helical" evidence="6">
    <location>
        <begin position="43"/>
        <end position="67"/>
    </location>
</feature>
<keyword evidence="4 6" id="KW-1133">Transmembrane helix</keyword>
<evidence type="ECO:0000256" key="5">
    <source>
        <dbReference type="ARBA" id="ARBA00023136"/>
    </source>
</evidence>
<evidence type="ECO:0000313" key="7">
    <source>
        <dbReference type="EMBL" id="MFC3040457.1"/>
    </source>
</evidence>
<dbReference type="PANTHER" id="PTHR33545">
    <property type="entry name" value="UPF0750 MEMBRANE PROTEIN YITT-RELATED"/>
    <property type="match status" value="1"/>
</dbReference>
<feature type="transmembrane region" description="Helical" evidence="6">
    <location>
        <begin position="104"/>
        <end position="122"/>
    </location>
</feature>
<evidence type="ECO:0000256" key="2">
    <source>
        <dbReference type="ARBA" id="ARBA00022475"/>
    </source>
</evidence>
<dbReference type="Pfam" id="PF02588">
    <property type="entry name" value="YitT_membrane"/>
    <property type="match status" value="1"/>
</dbReference>
<gene>
    <name evidence="7" type="ORF">ACFOGI_09390</name>
</gene>
<evidence type="ECO:0000313" key="8">
    <source>
        <dbReference type="Proteomes" id="UP001595279"/>
    </source>
</evidence>
<evidence type="ECO:0000256" key="6">
    <source>
        <dbReference type="SAM" id="Phobius"/>
    </source>
</evidence>
<evidence type="ECO:0000256" key="4">
    <source>
        <dbReference type="ARBA" id="ARBA00022989"/>
    </source>
</evidence>
<keyword evidence="5 6" id="KW-0472">Membrane</keyword>
<dbReference type="EMBL" id="JBHRSA010000041">
    <property type="protein sequence ID" value="MFC3040457.1"/>
    <property type="molecule type" value="Genomic_DNA"/>
</dbReference>
<proteinExistence type="predicted"/>
<reference evidence="8" key="1">
    <citation type="journal article" date="2019" name="Int. J. Syst. Evol. Microbiol.">
        <title>The Global Catalogue of Microorganisms (GCM) 10K type strain sequencing project: providing services to taxonomists for standard genome sequencing and annotation.</title>
        <authorList>
            <consortium name="The Broad Institute Genomics Platform"/>
            <consortium name="The Broad Institute Genome Sequencing Center for Infectious Disease"/>
            <person name="Wu L."/>
            <person name="Ma J."/>
        </authorList>
    </citation>
    <scope>NUCLEOTIDE SEQUENCE [LARGE SCALE GENOMIC DNA]</scope>
    <source>
        <strain evidence="8">KCTC 13128</strain>
    </source>
</reference>
<feature type="transmembrane region" description="Helical" evidence="6">
    <location>
        <begin position="74"/>
        <end position="92"/>
    </location>
</feature>
<dbReference type="InterPro" id="IPR003740">
    <property type="entry name" value="YitT"/>
</dbReference>
<comment type="caution">
    <text evidence="7">The sequence shown here is derived from an EMBL/GenBank/DDBJ whole genome shotgun (WGS) entry which is preliminary data.</text>
</comment>
<dbReference type="PANTHER" id="PTHR33545:SF9">
    <property type="entry name" value="UPF0750 MEMBRANE PROTEIN YITE"/>
    <property type="match status" value="1"/>
</dbReference>
<dbReference type="RefSeq" id="WP_390271715.1">
    <property type="nucleotide sequence ID" value="NZ_JBHRSA010000041.1"/>
</dbReference>
<dbReference type="InterPro" id="IPR051461">
    <property type="entry name" value="UPF0750_membrane"/>
</dbReference>
<evidence type="ECO:0000256" key="1">
    <source>
        <dbReference type="ARBA" id="ARBA00004651"/>
    </source>
</evidence>
<sequence length="204" mass="22414">MNRFMWKGGLVVLGGTIQGFGMGLFLFPHFIPSGGAGGLAVLLNYTFGLGMGAALWVVNFTFLLLAVNYFGKRFVVWTVIAITITSLSVDFFQQQNLIVNRHLLYDLVLGSVFLGTGVGILMRQGVSNGGIGVVALMISSGRNILPGRPLFLLNGCIFVITALIIDLRLIFLALISQWISTKMVDLICQLQFYRLYTLGFRKKP</sequence>
<keyword evidence="3 6" id="KW-0812">Transmembrane</keyword>
<dbReference type="Proteomes" id="UP001595279">
    <property type="component" value="Unassembled WGS sequence"/>
</dbReference>
<feature type="transmembrane region" description="Helical" evidence="6">
    <location>
        <begin position="151"/>
        <end position="175"/>
    </location>
</feature>
<organism evidence="7 8">
    <name type="scientific">Virgibacillus xinjiangensis</name>
    <dbReference type="NCBI Taxonomy" id="393090"/>
    <lineage>
        <taxon>Bacteria</taxon>
        <taxon>Bacillati</taxon>
        <taxon>Bacillota</taxon>
        <taxon>Bacilli</taxon>
        <taxon>Bacillales</taxon>
        <taxon>Bacillaceae</taxon>
        <taxon>Virgibacillus</taxon>
    </lineage>
</organism>
<evidence type="ECO:0000256" key="3">
    <source>
        <dbReference type="ARBA" id="ARBA00022692"/>
    </source>
</evidence>
<protein>
    <submittedName>
        <fullName evidence="7">YitT family protein</fullName>
    </submittedName>
</protein>
<feature type="transmembrane region" description="Helical" evidence="6">
    <location>
        <begin position="129"/>
        <end position="145"/>
    </location>
</feature>
<keyword evidence="8" id="KW-1185">Reference proteome</keyword>
<name>A0ABV7CVT6_9BACI</name>
<keyword evidence="2" id="KW-1003">Cell membrane</keyword>
<comment type="subcellular location">
    <subcellularLocation>
        <location evidence="1">Cell membrane</location>
        <topology evidence="1">Multi-pass membrane protein</topology>
    </subcellularLocation>
</comment>
<feature type="transmembrane region" description="Helical" evidence="6">
    <location>
        <begin position="12"/>
        <end position="31"/>
    </location>
</feature>
<accession>A0ABV7CVT6</accession>